<keyword evidence="3" id="KW-1185">Reference proteome</keyword>
<proteinExistence type="predicted"/>
<dbReference type="RefSeq" id="WP_148360551.1">
    <property type="nucleotide sequence ID" value="NZ_BANB01000384.1"/>
</dbReference>
<sequence length="117" mass="12027">MTTFLTARRLGAIAAIAAALGATAASPAARADVLFHNTTGQTVYFGVSCNGTGTDQWSVAPFATRRVVCENGAAAMRVYLPTDTARGEAAVRATAWDGRSYDLGYDGGGDIGIVPRG</sequence>
<evidence type="ECO:0000256" key="1">
    <source>
        <dbReference type="SAM" id="SignalP"/>
    </source>
</evidence>
<accession>A0A0D6P726</accession>
<dbReference type="Proteomes" id="UP000032680">
    <property type="component" value="Unassembled WGS sequence"/>
</dbReference>
<keyword evidence="1" id="KW-0732">Signal</keyword>
<gene>
    <name evidence="2" type="ORF">Asru_0384_02</name>
</gene>
<evidence type="ECO:0008006" key="4">
    <source>
        <dbReference type="Google" id="ProtNLM"/>
    </source>
</evidence>
<evidence type="ECO:0000313" key="2">
    <source>
        <dbReference type="EMBL" id="GAN77580.1"/>
    </source>
</evidence>
<feature type="chain" id="PRO_5002309927" description="Secreted protein" evidence="1">
    <location>
        <begin position="25"/>
        <end position="117"/>
    </location>
</feature>
<dbReference type="InterPro" id="IPR006311">
    <property type="entry name" value="TAT_signal"/>
</dbReference>
<protein>
    <recommendedName>
        <fullName evidence="4">Secreted protein</fullName>
    </recommendedName>
</protein>
<evidence type="ECO:0000313" key="3">
    <source>
        <dbReference type="Proteomes" id="UP000032680"/>
    </source>
</evidence>
<feature type="signal peptide" evidence="1">
    <location>
        <begin position="1"/>
        <end position="24"/>
    </location>
</feature>
<dbReference type="PROSITE" id="PS51318">
    <property type="entry name" value="TAT"/>
    <property type="match status" value="1"/>
</dbReference>
<name>A0A0D6P726_9PROT</name>
<comment type="caution">
    <text evidence="2">The sequence shown here is derived from an EMBL/GenBank/DDBJ whole genome shotgun (WGS) entry which is preliminary data.</text>
</comment>
<organism evidence="2 3">
    <name type="scientific">Acidisphaera rubrifaciens HS-AP3</name>
    <dbReference type="NCBI Taxonomy" id="1231350"/>
    <lineage>
        <taxon>Bacteria</taxon>
        <taxon>Pseudomonadati</taxon>
        <taxon>Pseudomonadota</taxon>
        <taxon>Alphaproteobacteria</taxon>
        <taxon>Acetobacterales</taxon>
        <taxon>Acetobacteraceae</taxon>
        <taxon>Acidisphaera</taxon>
    </lineage>
</organism>
<dbReference type="AlphaFoldDB" id="A0A0D6P726"/>
<dbReference type="EMBL" id="BANB01000384">
    <property type="protein sequence ID" value="GAN77580.1"/>
    <property type="molecule type" value="Genomic_DNA"/>
</dbReference>
<reference evidence="2 3" key="1">
    <citation type="submission" date="2012-11" db="EMBL/GenBank/DDBJ databases">
        <title>Whole genome sequence of Acidisphaera rubrifaciens HS-AP3.</title>
        <authorList>
            <person name="Azuma Y."/>
            <person name="Higashiura N."/>
            <person name="Hirakawa H."/>
            <person name="Matsushita K."/>
        </authorList>
    </citation>
    <scope>NUCLEOTIDE SEQUENCE [LARGE SCALE GENOMIC DNA]</scope>
    <source>
        <strain evidence="2 3">HS-AP3</strain>
    </source>
</reference>